<comment type="function">
    <text evidence="6">Component of the Mediator complex, a coactivator involved in the regulated transcription of nearly all RNA polymerase II-dependent genes. Mediator functions as a bridge to convey information from gene-specific regulatory proteins to the basal RNA polymerase II transcription machinery. Mediator is recruited to promoters by direct interactions with regulatory proteins and serves as a scaffold for the assembly of a functional preinitiation complex with RNA polymerase II and the general transcription factors.</text>
</comment>
<dbReference type="PANTHER" id="PTHR13321">
    <property type="entry name" value="MEDIATOR OF RNA POLYMERASE II TRANSCRIPTION, SUBUNIT 18"/>
    <property type="match status" value="1"/>
</dbReference>
<reference evidence="7" key="1">
    <citation type="submission" date="2022-11" db="UniProtKB">
        <authorList>
            <consortium name="EnsemblMetazoa"/>
        </authorList>
    </citation>
    <scope>IDENTIFICATION</scope>
</reference>
<dbReference type="AlphaFoldDB" id="A0A913XET7"/>
<dbReference type="GO" id="GO:0006369">
    <property type="term" value="P:termination of RNA polymerase II transcription"/>
    <property type="evidence" value="ECO:0007669"/>
    <property type="project" value="TreeGrafter"/>
</dbReference>
<dbReference type="Gene3D" id="2.40.320.10">
    <property type="entry name" value="Hypothetical Protein Pfu-838710-001"/>
    <property type="match status" value="1"/>
</dbReference>
<evidence type="ECO:0000256" key="1">
    <source>
        <dbReference type="ARBA" id="ARBA00004123"/>
    </source>
</evidence>
<dbReference type="Proteomes" id="UP000887567">
    <property type="component" value="Unplaced"/>
</dbReference>
<evidence type="ECO:0000313" key="7">
    <source>
        <dbReference type="EnsemblMetazoa" id="XP_020903326.1"/>
    </source>
</evidence>
<evidence type="ECO:0000256" key="6">
    <source>
        <dbReference type="RuleBase" id="RU364150"/>
    </source>
</evidence>
<dbReference type="OMA" id="ARGYMFR"/>
<comment type="subunit">
    <text evidence="6">Component of the Mediator complex.</text>
</comment>
<evidence type="ECO:0000313" key="8">
    <source>
        <dbReference type="Proteomes" id="UP000887567"/>
    </source>
</evidence>
<sequence length="156" mass="17716">MEYFLQGSVSKDSVENLLGRLEGLCDNTSHERDKFSDHEIVYSLRNGNTSVVLRARHSLVDQAAPWFDYEFVSTGYYFYKGHMKITVSQIFKLVAPGEINNLQLISESYLVEVGFSTAVQQDSVGDEIKAFAEHLKPLVHLDKVDHRKLQTQAMTS</sequence>
<dbReference type="PANTHER" id="PTHR13321:SF2">
    <property type="entry name" value="MEDIATOR OF RNA POLYMERASE II TRANSCRIPTION SUBUNIT 18"/>
    <property type="match status" value="1"/>
</dbReference>
<evidence type="ECO:0000256" key="2">
    <source>
        <dbReference type="ARBA" id="ARBA00009814"/>
    </source>
</evidence>
<dbReference type="GO" id="GO:0070847">
    <property type="term" value="C:core mediator complex"/>
    <property type="evidence" value="ECO:0007669"/>
    <property type="project" value="TreeGrafter"/>
</dbReference>
<accession>A0A913XET7</accession>
<name>A0A913XET7_EXADI</name>
<comment type="similarity">
    <text evidence="2 6">Belongs to the Mediator complex subunit 18 family.</text>
</comment>
<keyword evidence="5 6" id="KW-0539">Nucleus</keyword>
<evidence type="ECO:0000256" key="3">
    <source>
        <dbReference type="ARBA" id="ARBA00023015"/>
    </source>
</evidence>
<dbReference type="InterPro" id="IPR019095">
    <property type="entry name" value="Mediator_Med18"/>
</dbReference>
<dbReference type="GO" id="GO:0006357">
    <property type="term" value="P:regulation of transcription by RNA polymerase II"/>
    <property type="evidence" value="ECO:0007669"/>
    <property type="project" value="InterPro"/>
</dbReference>
<dbReference type="GO" id="GO:0016592">
    <property type="term" value="C:mediator complex"/>
    <property type="evidence" value="ECO:0007669"/>
    <property type="project" value="InterPro"/>
</dbReference>
<protein>
    <recommendedName>
        <fullName evidence="6">Mediator of RNA polymerase II transcription subunit 18</fullName>
    </recommendedName>
    <alternativeName>
        <fullName evidence="6">Mediator complex subunit 18</fullName>
    </alternativeName>
</protein>
<keyword evidence="3 6" id="KW-0805">Transcription regulation</keyword>
<dbReference type="Pfam" id="PF09637">
    <property type="entry name" value="Med18"/>
    <property type="match status" value="2"/>
</dbReference>
<gene>
    <name evidence="6" type="primary">MED18</name>
</gene>
<evidence type="ECO:0000256" key="4">
    <source>
        <dbReference type="ARBA" id="ARBA00023163"/>
    </source>
</evidence>
<dbReference type="OrthoDB" id="10018982at2759"/>
<keyword evidence="6" id="KW-0010">Activator</keyword>
<organism evidence="7 8">
    <name type="scientific">Exaiptasia diaphana</name>
    <name type="common">Tropical sea anemone</name>
    <name type="synonym">Aiptasia pulchella</name>
    <dbReference type="NCBI Taxonomy" id="2652724"/>
    <lineage>
        <taxon>Eukaryota</taxon>
        <taxon>Metazoa</taxon>
        <taxon>Cnidaria</taxon>
        <taxon>Anthozoa</taxon>
        <taxon>Hexacorallia</taxon>
        <taxon>Actiniaria</taxon>
        <taxon>Aiptasiidae</taxon>
        <taxon>Exaiptasia</taxon>
    </lineage>
</organism>
<keyword evidence="8" id="KW-1185">Reference proteome</keyword>
<proteinExistence type="inferred from homology"/>
<evidence type="ECO:0000256" key="5">
    <source>
        <dbReference type="ARBA" id="ARBA00023242"/>
    </source>
</evidence>
<comment type="subcellular location">
    <subcellularLocation>
        <location evidence="1 6">Nucleus</location>
    </subcellularLocation>
</comment>
<keyword evidence="4 6" id="KW-0804">Transcription</keyword>
<dbReference type="EnsemblMetazoa" id="XM_021047667.2">
    <property type="protein sequence ID" value="XP_020903326.1"/>
    <property type="gene ID" value="LOC110241772"/>
</dbReference>
<dbReference type="GO" id="GO:0003712">
    <property type="term" value="F:transcription coregulator activity"/>
    <property type="evidence" value="ECO:0007669"/>
    <property type="project" value="InterPro"/>
</dbReference>